<evidence type="ECO:0000313" key="2">
    <source>
        <dbReference type="Proteomes" id="UP000709295"/>
    </source>
</evidence>
<proteinExistence type="predicted"/>
<dbReference type="AlphaFoldDB" id="A0A8J5J4K8"/>
<organism evidence="1 2">
    <name type="scientific">Phytophthora aleatoria</name>
    <dbReference type="NCBI Taxonomy" id="2496075"/>
    <lineage>
        <taxon>Eukaryota</taxon>
        <taxon>Sar</taxon>
        <taxon>Stramenopiles</taxon>
        <taxon>Oomycota</taxon>
        <taxon>Peronosporomycetes</taxon>
        <taxon>Peronosporales</taxon>
        <taxon>Peronosporaceae</taxon>
        <taxon>Phytophthora</taxon>
    </lineage>
</organism>
<name>A0A8J5J4K8_9STRA</name>
<protein>
    <submittedName>
        <fullName evidence="1">Uncharacterized protein</fullName>
    </submittedName>
</protein>
<evidence type="ECO:0000313" key="1">
    <source>
        <dbReference type="EMBL" id="KAG6973577.1"/>
    </source>
</evidence>
<gene>
    <name evidence="1" type="ORF">JG688_00003467</name>
</gene>
<reference evidence="1" key="1">
    <citation type="submission" date="2021-01" db="EMBL/GenBank/DDBJ databases">
        <title>Phytophthora aleatoria, a newly-described species from Pinus radiata is distinct from Phytophthora cactorum isolates based on comparative genomics.</title>
        <authorList>
            <person name="Mcdougal R."/>
            <person name="Panda P."/>
            <person name="Williams N."/>
            <person name="Studholme D.J."/>
        </authorList>
    </citation>
    <scope>NUCLEOTIDE SEQUENCE</scope>
    <source>
        <strain evidence="1">NZFS 4037</strain>
    </source>
</reference>
<comment type="caution">
    <text evidence="1">The sequence shown here is derived from an EMBL/GenBank/DDBJ whole genome shotgun (WGS) entry which is preliminary data.</text>
</comment>
<dbReference type="Proteomes" id="UP000709295">
    <property type="component" value="Unassembled WGS sequence"/>
</dbReference>
<sequence>MAAHVVHCRTARSLLTQAATTLLMVEVLDARKRDAVVVLDHRANAIPMVEAYCVLIRIVLLGLRPRGAQCAQKKSVISWLLQMENVFYTEDGVTARNQDARSASSYVANVWNTASVIFLKVINLPSDSEKLRSSPMG</sequence>
<dbReference type="EMBL" id="JAENGY010000108">
    <property type="protein sequence ID" value="KAG6973577.1"/>
    <property type="molecule type" value="Genomic_DNA"/>
</dbReference>
<accession>A0A8J5J4K8</accession>
<keyword evidence="2" id="KW-1185">Reference proteome</keyword>